<evidence type="ECO:0000313" key="3">
    <source>
        <dbReference type="Proteomes" id="UP000807115"/>
    </source>
</evidence>
<gene>
    <name evidence="2" type="ORF">BDA96_06G053300</name>
</gene>
<dbReference type="Proteomes" id="UP000807115">
    <property type="component" value="Chromosome 6"/>
</dbReference>
<proteinExistence type="predicted"/>
<sequence length="129" mass="14399">MPSCNSQRHHTLAPARHLVLPLLKHPLRGAAPVAVPCPLNATTPKDPPAPHQRRPQHAEAHTSACRNQLISPCRPYQYSAVPLHKTLLDIYKASVHSSALLVGQRMMYEKSSMDADVLDESELALWCWR</sequence>
<evidence type="ECO:0000313" key="2">
    <source>
        <dbReference type="EMBL" id="KAG0525399.1"/>
    </source>
</evidence>
<reference evidence="2" key="2">
    <citation type="submission" date="2020-10" db="EMBL/GenBank/DDBJ databases">
        <authorList>
            <person name="Cooper E.A."/>
            <person name="Brenton Z.W."/>
            <person name="Flinn B.S."/>
            <person name="Jenkins J."/>
            <person name="Shu S."/>
            <person name="Flowers D."/>
            <person name="Luo F."/>
            <person name="Wang Y."/>
            <person name="Xia P."/>
            <person name="Barry K."/>
            <person name="Daum C."/>
            <person name="Lipzen A."/>
            <person name="Yoshinaga Y."/>
            <person name="Schmutz J."/>
            <person name="Saski C."/>
            <person name="Vermerris W."/>
            <person name="Kresovich S."/>
        </authorList>
    </citation>
    <scope>NUCLEOTIDE SEQUENCE</scope>
</reference>
<protein>
    <submittedName>
        <fullName evidence="2">Uncharacterized protein</fullName>
    </submittedName>
</protein>
<name>A0A921UBD3_SORBI</name>
<dbReference type="AlphaFoldDB" id="A0A921UBD3"/>
<organism evidence="2 3">
    <name type="scientific">Sorghum bicolor</name>
    <name type="common">Sorghum</name>
    <name type="synonym">Sorghum vulgare</name>
    <dbReference type="NCBI Taxonomy" id="4558"/>
    <lineage>
        <taxon>Eukaryota</taxon>
        <taxon>Viridiplantae</taxon>
        <taxon>Streptophyta</taxon>
        <taxon>Embryophyta</taxon>
        <taxon>Tracheophyta</taxon>
        <taxon>Spermatophyta</taxon>
        <taxon>Magnoliopsida</taxon>
        <taxon>Liliopsida</taxon>
        <taxon>Poales</taxon>
        <taxon>Poaceae</taxon>
        <taxon>PACMAD clade</taxon>
        <taxon>Panicoideae</taxon>
        <taxon>Andropogonodae</taxon>
        <taxon>Andropogoneae</taxon>
        <taxon>Sorghinae</taxon>
        <taxon>Sorghum</taxon>
    </lineage>
</organism>
<reference evidence="2" key="1">
    <citation type="journal article" date="2019" name="BMC Genomics">
        <title>A new reference genome for Sorghum bicolor reveals high levels of sequence similarity between sweet and grain genotypes: implications for the genetics of sugar metabolism.</title>
        <authorList>
            <person name="Cooper E.A."/>
            <person name="Brenton Z.W."/>
            <person name="Flinn B.S."/>
            <person name="Jenkins J."/>
            <person name="Shu S."/>
            <person name="Flowers D."/>
            <person name="Luo F."/>
            <person name="Wang Y."/>
            <person name="Xia P."/>
            <person name="Barry K."/>
            <person name="Daum C."/>
            <person name="Lipzen A."/>
            <person name="Yoshinaga Y."/>
            <person name="Schmutz J."/>
            <person name="Saski C."/>
            <person name="Vermerris W."/>
            <person name="Kresovich S."/>
        </authorList>
    </citation>
    <scope>NUCLEOTIDE SEQUENCE</scope>
</reference>
<comment type="caution">
    <text evidence="2">The sequence shown here is derived from an EMBL/GenBank/DDBJ whole genome shotgun (WGS) entry which is preliminary data.</text>
</comment>
<feature type="region of interest" description="Disordered" evidence="1">
    <location>
        <begin position="38"/>
        <end position="60"/>
    </location>
</feature>
<accession>A0A921UBD3</accession>
<dbReference type="EMBL" id="CM027685">
    <property type="protein sequence ID" value="KAG0525399.1"/>
    <property type="molecule type" value="Genomic_DNA"/>
</dbReference>
<evidence type="ECO:0000256" key="1">
    <source>
        <dbReference type="SAM" id="MobiDB-lite"/>
    </source>
</evidence>